<feature type="compositionally biased region" description="Basic and acidic residues" evidence="6">
    <location>
        <begin position="301"/>
        <end position="310"/>
    </location>
</feature>
<feature type="compositionally biased region" description="Polar residues" evidence="6">
    <location>
        <begin position="193"/>
        <end position="205"/>
    </location>
</feature>
<evidence type="ECO:0000256" key="2">
    <source>
        <dbReference type="ARBA" id="ARBA00008361"/>
    </source>
</evidence>
<evidence type="ECO:0000256" key="1">
    <source>
        <dbReference type="ARBA" id="ARBA00004606"/>
    </source>
</evidence>
<dbReference type="InterPro" id="IPR029063">
    <property type="entry name" value="SAM-dependent_MTases_sf"/>
</dbReference>
<gene>
    <name evidence="8" type="ORF">QYE76_002546</name>
</gene>
<dbReference type="SUPFAM" id="SSF53335">
    <property type="entry name" value="S-adenosyl-L-methionine-dependent methyltransferases"/>
    <property type="match status" value="2"/>
</dbReference>
<keyword evidence="7" id="KW-0812">Transmembrane</keyword>
<name>A0AAD8W0R0_LOLMU</name>
<keyword evidence="3" id="KW-0489">Methyltransferase</keyword>
<evidence type="ECO:0000256" key="7">
    <source>
        <dbReference type="SAM" id="Phobius"/>
    </source>
</evidence>
<feature type="region of interest" description="Disordered" evidence="6">
    <location>
        <begin position="61"/>
        <end position="458"/>
    </location>
</feature>
<dbReference type="InterPro" id="IPR004159">
    <property type="entry name" value="Put_SAM_MeTrfase"/>
</dbReference>
<dbReference type="Pfam" id="PF03141">
    <property type="entry name" value="Methyltransf_29"/>
    <property type="match status" value="1"/>
</dbReference>
<dbReference type="PANTHER" id="PTHR10108:SF1130">
    <property type="entry name" value="METHYLTRANSFERASE PMT26-RELATED"/>
    <property type="match status" value="1"/>
</dbReference>
<feature type="compositionally biased region" description="Polar residues" evidence="6">
    <location>
        <begin position="389"/>
        <end position="422"/>
    </location>
</feature>
<dbReference type="FunFam" id="3.40.50.150:FF:000148">
    <property type="entry name" value="Probable methyltransferase PMT25"/>
    <property type="match status" value="1"/>
</dbReference>
<keyword evidence="3" id="KW-0808">Transferase</keyword>
<comment type="caution">
    <text evidence="8">The sequence shown here is derived from an EMBL/GenBank/DDBJ whole genome shotgun (WGS) entry which is preliminary data.</text>
</comment>
<dbReference type="CDD" id="cd02440">
    <property type="entry name" value="AdoMet_MTases"/>
    <property type="match status" value="1"/>
</dbReference>
<protein>
    <recommendedName>
        <fullName evidence="10">Methyltransferase PMT26</fullName>
    </recommendedName>
</protein>
<dbReference type="PANTHER" id="PTHR10108">
    <property type="entry name" value="SAM-DEPENDENT METHYLTRANSFERASE"/>
    <property type="match status" value="1"/>
</dbReference>
<dbReference type="GO" id="GO:0008168">
    <property type="term" value="F:methyltransferase activity"/>
    <property type="evidence" value="ECO:0007669"/>
    <property type="project" value="UniProtKB-KW"/>
</dbReference>
<sequence length="1050" mass="113207">MPLFDRDRYQRLPLDISGGGGGGARRPASSCASATIILFVGLCLVGAWMMASTTTSNVAMSVSSENSSDEDMPADMTRSVVNEGGANGDAPQTTKNAGKEEEDGPGDTTRTGDFAAGDTGKKDDDSGVGKTTEDATGNNDGERRQGGGSGEGDTPQTTENASKEEDDGPGDTARTGDAAAGDINKKDDDGGAVQTTEAAVDQSGTVVVELTDAASNGTPVAGAGESPSTNVTFSDESGMTEGGDVARPDDTDKKANSGTEEATTGVQTDKSAEDAATGTDQKGGDKNTVEAPRDTTNTGDQVDKSSDKASPDTAETGGQDEKNNEAAPTEKKEEAGGQPDNITDKSSAEETPAYAKDAGDDGTAKNQTAFDDRNGNLDGDQNGDKVVTSDDTAASNNQTSSVDQNDAPKNQTSAALDDTISQEAGMVPTNSTTTTTEGEEKPVTEPVTGGDKETVELLPSGQAELLNETTTTAAQNGTFPSQATESSEEKKKARSRSSSSKDSNGNVVVGETSTEESSYVWKLCNASTGADYIPCLDNEAAIKRLRSTKHYEHRERHCPSPEPSCLVPLPEGYRRPIPWPRSRDTIWYNNVPYTKLASYKGHQNWVRVSGDGEHLSFPGGGTQFLNGASHYIDVIQEALPAVAWGTRSRVVLDVGCGVASFGGYLFDKDALTMSFAPKDEHEAQVQFALERGIPAISAVMGTKRLPYPGGAFDVVHCARCRVPWHIEGGKLLLEVNRLLRPGGLFVWSATPVYRKDEENVGIWQAMVALTKSICWEMVTRTSDTVDQTALVIFKKPSSNECYGKRSHPEPPLCEESDNPDAAWNITLQSCMHKVPTDSAARGSRWPEQWPERLTTAPYWLSDSQVGVYGKPAPDDFAADTEHWRKAVNSSYLTGMGIDWSNVRNVMDMRSVYGGFAAALRDMKVWVMNIVPVDSPDTLPIIYERGLFGVYHDWCESFSTYPRSYDLVHADHLFSKLKYRCKLRLVVAEVDRILRPEGKMIVREDRETAEEIERIAKSLHWEVRMDVSKEGERLLCFEKTMWRPTQVEAQS</sequence>
<dbReference type="GO" id="GO:0032259">
    <property type="term" value="P:methylation"/>
    <property type="evidence" value="ECO:0007669"/>
    <property type="project" value="UniProtKB-KW"/>
</dbReference>
<evidence type="ECO:0000313" key="8">
    <source>
        <dbReference type="EMBL" id="KAK1628231.1"/>
    </source>
</evidence>
<evidence type="ECO:0000256" key="6">
    <source>
        <dbReference type="SAM" id="MobiDB-lite"/>
    </source>
</evidence>
<feature type="compositionally biased region" description="Basic and acidic residues" evidence="6">
    <location>
        <begin position="282"/>
        <end position="293"/>
    </location>
</feature>
<evidence type="ECO:0000256" key="5">
    <source>
        <dbReference type="ARBA" id="ARBA00037847"/>
    </source>
</evidence>
<keyword evidence="4" id="KW-0735">Signal-anchor</keyword>
<feature type="compositionally biased region" description="Low complexity" evidence="6">
    <location>
        <begin position="170"/>
        <end position="182"/>
    </location>
</feature>
<keyword evidence="9" id="KW-1185">Reference proteome</keyword>
<feature type="compositionally biased region" description="Low complexity" evidence="6">
    <location>
        <begin position="427"/>
        <end position="436"/>
    </location>
</feature>
<dbReference type="AlphaFoldDB" id="A0AAD8W0R0"/>
<keyword evidence="7" id="KW-1133">Transmembrane helix</keyword>
<comment type="subcellular location">
    <subcellularLocation>
        <location evidence="5">Endomembrane system</location>
        <topology evidence="5">Single-pass membrane protein</topology>
    </subcellularLocation>
    <subcellularLocation>
        <location evidence="1">Membrane</location>
        <topology evidence="1">Single-pass type II membrane protein</topology>
    </subcellularLocation>
</comment>
<keyword evidence="7" id="KW-0472">Membrane</keyword>
<evidence type="ECO:0008006" key="10">
    <source>
        <dbReference type="Google" id="ProtNLM"/>
    </source>
</evidence>
<feature type="compositionally biased region" description="Basic and acidic residues" evidence="6">
    <location>
        <begin position="244"/>
        <end position="255"/>
    </location>
</feature>
<feature type="transmembrane region" description="Helical" evidence="7">
    <location>
        <begin position="31"/>
        <end position="51"/>
    </location>
</feature>
<feature type="compositionally biased region" description="Basic and acidic residues" evidence="6">
    <location>
        <begin position="119"/>
        <end position="133"/>
    </location>
</feature>
<dbReference type="GO" id="GO:0005802">
    <property type="term" value="C:trans-Golgi network"/>
    <property type="evidence" value="ECO:0007669"/>
    <property type="project" value="TreeGrafter"/>
</dbReference>
<evidence type="ECO:0000313" key="9">
    <source>
        <dbReference type="Proteomes" id="UP001231189"/>
    </source>
</evidence>
<dbReference type="Gene3D" id="3.40.50.150">
    <property type="entry name" value="Vaccinia Virus protein VP39"/>
    <property type="match status" value="1"/>
</dbReference>
<dbReference type="EMBL" id="JAUUTY010000005">
    <property type="protein sequence ID" value="KAK1628231.1"/>
    <property type="molecule type" value="Genomic_DNA"/>
</dbReference>
<proteinExistence type="inferred from homology"/>
<dbReference type="Proteomes" id="UP001231189">
    <property type="component" value="Unassembled WGS sequence"/>
</dbReference>
<organism evidence="8 9">
    <name type="scientific">Lolium multiflorum</name>
    <name type="common">Italian ryegrass</name>
    <name type="synonym">Lolium perenne subsp. multiflorum</name>
    <dbReference type="NCBI Taxonomy" id="4521"/>
    <lineage>
        <taxon>Eukaryota</taxon>
        <taxon>Viridiplantae</taxon>
        <taxon>Streptophyta</taxon>
        <taxon>Embryophyta</taxon>
        <taxon>Tracheophyta</taxon>
        <taxon>Spermatophyta</taxon>
        <taxon>Magnoliopsida</taxon>
        <taxon>Liliopsida</taxon>
        <taxon>Poales</taxon>
        <taxon>Poaceae</taxon>
        <taxon>BOP clade</taxon>
        <taxon>Pooideae</taxon>
        <taxon>Poodae</taxon>
        <taxon>Poeae</taxon>
        <taxon>Poeae Chloroplast Group 2 (Poeae type)</taxon>
        <taxon>Loliodinae</taxon>
        <taxon>Loliinae</taxon>
        <taxon>Lolium</taxon>
    </lineage>
</organism>
<evidence type="ECO:0000256" key="3">
    <source>
        <dbReference type="ARBA" id="ARBA00022603"/>
    </source>
</evidence>
<dbReference type="GO" id="GO:0005768">
    <property type="term" value="C:endosome"/>
    <property type="evidence" value="ECO:0007669"/>
    <property type="project" value="TreeGrafter"/>
</dbReference>
<dbReference type="GO" id="GO:0016020">
    <property type="term" value="C:membrane"/>
    <property type="evidence" value="ECO:0007669"/>
    <property type="project" value="UniProtKB-SubCell"/>
</dbReference>
<feature type="compositionally biased region" description="Basic and acidic residues" evidence="6">
    <location>
        <begin position="319"/>
        <end position="335"/>
    </location>
</feature>
<comment type="similarity">
    <text evidence="2">Belongs to the methyltransferase superfamily.</text>
</comment>
<accession>A0AAD8W0R0</accession>
<feature type="region of interest" description="Disordered" evidence="6">
    <location>
        <begin position="472"/>
        <end position="512"/>
    </location>
</feature>
<reference evidence="8" key="1">
    <citation type="submission" date="2023-07" db="EMBL/GenBank/DDBJ databases">
        <title>A chromosome-level genome assembly of Lolium multiflorum.</title>
        <authorList>
            <person name="Chen Y."/>
            <person name="Copetti D."/>
            <person name="Kolliker R."/>
            <person name="Studer B."/>
        </authorList>
    </citation>
    <scope>NUCLEOTIDE SEQUENCE</scope>
    <source>
        <strain evidence="8">02402/16</strain>
        <tissue evidence="8">Leaf</tissue>
    </source>
</reference>
<feature type="compositionally biased region" description="Polar residues" evidence="6">
    <location>
        <begin position="256"/>
        <end position="269"/>
    </location>
</feature>
<evidence type="ECO:0000256" key="4">
    <source>
        <dbReference type="ARBA" id="ARBA00022968"/>
    </source>
</evidence>
<feature type="compositionally biased region" description="Polar residues" evidence="6">
    <location>
        <begin position="226"/>
        <end position="237"/>
    </location>
</feature>